<comment type="caution">
    <text evidence="1">The sequence shown here is derived from an EMBL/GenBank/DDBJ whole genome shotgun (WGS) entry which is preliminary data.</text>
</comment>
<sequence>MEHPNILNNTSKTLIETNLTNTMKTATPGGYARHRAFRPDGTPQHVILTTIPPLGLSTTDPRETLRTALDNDIRANYTQYGADEIVDLDTAIADTTNHNQINPTYLTGGQPDNTYYTQLAHTLADAVDTFPPTATL</sequence>
<organism evidence="1 2">
    <name type="scientific">Amycolatopsis pithecellobii</name>
    <dbReference type="NCBI Taxonomy" id="664692"/>
    <lineage>
        <taxon>Bacteria</taxon>
        <taxon>Bacillati</taxon>
        <taxon>Actinomycetota</taxon>
        <taxon>Actinomycetes</taxon>
        <taxon>Pseudonocardiales</taxon>
        <taxon>Pseudonocardiaceae</taxon>
        <taxon>Amycolatopsis</taxon>
    </lineage>
</organism>
<gene>
    <name evidence="1" type="ORF">GKO32_07620</name>
</gene>
<evidence type="ECO:0000313" key="2">
    <source>
        <dbReference type="Proteomes" id="UP000440096"/>
    </source>
</evidence>
<proteinExistence type="predicted"/>
<dbReference type="EMBL" id="WMBA01000008">
    <property type="protein sequence ID" value="MTD53847.1"/>
    <property type="molecule type" value="Genomic_DNA"/>
</dbReference>
<reference evidence="1 2" key="1">
    <citation type="submission" date="2019-11" db="EMBL/GenBank/DDBJ databases">
        <title>Draft genome of Amycolatopsis RM579.</title>
        <authorList>
            <person name="Duangmal K."/>
            <person name="Mingma R."/>
        </authorList>
    </citation>
    <scope>NUCLEOTIDE SEQUENCE [LARGE SCALE GENOMIC DNA]</scope>
    <source>
        <strain evidence="1 2">RM579</strain>
    </source>
</reference>
<name>A0A6N7YLP6_9PSEU</name>
<accession>A0A6N7YLP6</accession>
<protein>
    <submittedName>
        <fullName evidence="1">Uncharacterized protein</fullName>
    </submittedName>
</protein>
<evidence type="ECO:0000313" key="1">
    <source>
        <dbReference type="EMBL" id="MTD53847.1"/>
    </source>
</evidence>
<keyword evidence="2" id="KW-1185">Reference proteome</keyword>
<dbReference type="OrthoDB" id="3698934at2"/>
<dbReference type="AlphaFoldDB" id="A0A6N7YLP6"/>
<dbReference type="RefSeq" id="WP_154756092.1">
    <property type="nucleotide sequence ID" value="NZ_WMBA01000008.1"/>
</dbReference>
<dbReference type="Proteomes" id="UP000440096">
    <property type="component" value="Unassembled WGS sequence"/>
</dbReference>